<dbReference type="Proteomes" id="UP000293638">
    <property type="component" value="Unassembled WGS sequence"/>
</dbReference>
<keyword evidence="1" id="KW-0472">Membrane</keyword>
<keyword evidence="1" id="KW-1133">Transmembrane helix</keyword>
<protein>
    <submittedName>
        <fullName evidence="2">Uncharacterized protein</fullName>
    </submittedName>
</protein>
<name>A0A4V2F4X8_9ACTN</name>
<reference evidence="2 3" key="1">
    <citation type="submission" date="2019-02" db="EMBL/GenBank/DDBJ databases">
        <title>Genomic Encyclopedia of Type Strains, Phase IV (KMG-IV): sequencing the most valuable type-strain genomes for metagenomic binning, comparative biology and taxonomic classification.</title>
        <authorList>
            <person name="Goeker M."/>
        </authorList>
    </citation>
    <scope>NUCLEOTIDE SEQUENCE [LARGE SCALE GENOMIC DNA]</scope>
    <source>
        <strain evidence="2 3">DSM 45622</strain>
    </source>
</reference>
<evidence type="ECO:0000313" key="2">
    <source>
        <dbReference type="EMBL" id="RZS90869.1"/>
    </source>
</evidence>
<accession>A0A4V2F4X8</accession>
<dbReference type="AlphaFoldDB" id="A0A4V2F4X8"/>
<dbReference type="EMBL" id="SGXD01000001">
    <property type="protein sequence ID" value="RZS90869.1"/>
    <property type="molecule type" value="Genomic_DNA"/>
</dbReference>
<gene>
    <name evidence="2" type="ORF">EV189_0099</name>
</gene>
<dbReference type="OrthoDB" id="3788374at2"/>
<comment type="caution">
    <text evidence="2">The sequence shown here is derived from an EMBL/GenBank/DDBJ whole genome shotgun (WGS) entry which is preliminary data.</text>
</comment>
<keyword evidence="1" id="KW-0812">Transmembrane</keyword>
<proteinExistence type="predicted"/>
<keyword evidence="3" id="KW-1185">Reference proteome</keyword>
<evidence type="ECO:0000256" key="1">
    <source>
        <dbReference type="SAM" id="Phobius"/>
    </source>
</evidence>
<feature type="transmembrane region" description="Helical" evidence="1">
    <location>
        <begin position="38"/>
        <end position="57"/>
    </location>
</feature>
<organism evidence="2 3">
    <name type="scientific">Motilibacter rhizosphaerae</name>
    <dbReference type="NCBI Taxonomy" id="598652"/>
    <lineage>
        <taxon>Bacteria</taxon>
        <taxon>Bacillati</taxon>
        <taxon>Actinomycetota</taxon>
        <taxon>Actinomycetes</taxon>
        <taxon>Motilibacterales</taxon>
        <taxon>Motilibacteraceae</taxon>
        <taxon>Motilibacter</taxon>
    </lineage>
</organism>
<dbReference type="RefSeq" id="WP_130491003.1">
    <property type="nucleotide sequence ID" value="NZ_SGXD01000001.1"/>
</dbReference>
<feature type="transmembrane region" description="Helical" evidence="1">
    <location>
        <begin position="7"/>
        <end position="26"/>
    </location>
</feature>
<evidence type="ECO:0000313" key="3">
    <source>
        <dbReference type="Proteomes" id="UP000293638"/>
    </source>
</evidence>
<sequence length="71" mass="7784">MSPAPKYQMALMIWVAVFPTLVALQLALHDVLTGLPPVLRTLVLTMVSVPVVVFGLMPPLQRLRARLLHAA</sequence>